<evidence type="ECO:0000313" key="1">
    <source>
        <dbReference type="EMBL" id="MBW87371.1"/>
    </source>
</evidence>
<organism evidence="1">
    <name type="scientific">Rhizophora mucronata</name>
    <name type="common">Asiatic mangrove</name>
    <dbReference type="NCBI Taxonomy" id="61149"/>
    <lineage>
        <taxon>Eukaryota</taxon>
        <taxon>Viridiplantae</taxon>
        <taxon>Streptophyta</taxon>
        <taxon>Embryophyta</taxon>
        <taxon>Tracheophyta</taxon>
        <taxon>Spermatophyta</taxon>
        <taxon>Magnoliopsida</taxon>
        <taxon>eudicotyledons</taxon>
        <taxon>Gunneridae</taxon>
        <taxon>Pentapetalae</taxon>
        <taxon>rosids</taxon>
        <taxon>fabids</taxon>
        <taxon>Malpighiales</taxon>
        <taxon>Rhizophoraceae</taxon>
        <taxon>Rhizophora</taxon>
    </lineage>
</organism>
<proteinExistence type="predicted"/>
<name>A0A2P2J1N8_RHIMU</name>
<reference evidence="1" key="1">
    <citation type="submission" date="2018-02" db="EMBL/GenBank/DDBJ databases">
        <title>Rhizophora mucronata_Transcriptome.</title>
        <authorList>
            <person name="Meera S.P."/>
            <person name="Sreeshan A."/>
            <person name="Augustine A."/>
        </authorList>
    </citation>
    <scope>NUCLEOTIDE SEQUENCE</scope>
    <source>
        <tissue evidence="1">Leaf</tissue>
    </source>
</reference>
<dbReference type="AlphaFoldDB" id="A0A2P2J1N8"/>
<sequence>MASISSLLTNDCHMHACLQVIAFSIQTCFICCFTKELHTNAIT</sequence>
<dbReference type="EMBL" id="GGEC01006888">
    <property type="protein sequence ID" value="MBW87371.1"/>
    <property type="molecule type" value="Transcribed_RNA"/>
</dbReference>
<accession>A0A2P2J1N8</accession>
<protein>
    <submittedName>
        <fullName evidence="1">Uncharacterized protein</fullName>
    </submittedName>
</protein>